<dbReference type="Pfam" id="PF02423">
    <property type="entry name" value="OCD_Mu_crystall"/>
    <property type="match status" value="1"/>
</dbReference>
<dbReference type="PANTHER" id="PTHR13812">
    <property type="entry name" value="KETIMINE REDUCTASE MU-CRYSTALLIN"/>
    <property type="match status" value="1"/>
</dbReference>
<dbReference type="EC" id="4.3.1.12" evidence="2"/>
<proteinExistence type="inferred from homology"/>
<dbReference type="Gene3D" id="3.40.50.720">
    <property type="entry name" value="NAD(P)-binding Rossmann-like Domain"/>
    <property type="match status" value="1"/>
</dbReference>
<dbReference type="GO" id="GO:0019752">
    <property type="term" value="P:carboxylic acid metabolic process"/>
    <property type="evidence" value="ECO:0007669"/>
    <property type="project" value="UniProtKB-ARBA"/>
</dbReference>
<dbReference type="FunFam" id="3.40.50.720:FF:000311">
    <property type="entry name" value="Ornithine cyclodeaminase"/>
    <property type="match status" value="1"/>
</dbReference>
<dbReference type="OrthoDB" id="9792005at2"/>
<dbReference type="NCBIfam" id="NF004793">
    <property type="entry name" value="PRK06141.1"/>
    <property type="match status" value="1"/>
</dbReference>
<keyword evidence="3" id="KW-1185">Reference proteome</keyword>
<dbReference type="Gene3D" id="3.30.1780.10">
    <property type="entry name" value="ornithine cyclodeaminase, domain 1"/>
    <property type="match status" value="1"/>
</dbReference>
<dbReference type="InterPro" id="IPR023401">
    <property type="entry name" value="ODC_N"/>
</dbReference>
<comment type="similarity">
    <text evidence="1">Belongs to the ornithine cyclodeaminase/mu-crystallin family.</text>
</comment>
<dbReference type="PANTHER" id="PTHR13812:SF19">
    <property type="entry name" value="KETIMINE REDUCTASE MU-CRYSTALLIN"/>
    <property type="match status" value="1"/>
</dbReference>
<sequence length="328" mass="35963">MNEPISISADFIDRHHRYAELIELLRRAFAESAVTIPDRLHYDFGSTAEKLNSTLLVMPAWQNGQDLGIKLVTINPENSAQDLPAIQGSYLLMDARTGVIRAMIEGTSLTRKRTAATSALAASYLADPAADSLLMIGTGALAPELIAAHASVRPIRRVYLWGRRPARARELARELTNDQYEVRPVEKIDSVIREVAVISTATLSAEPLVCGADLQPGQHLDLVGAYKPDMRESDDEAVRKAAIFVDTYTGAIQESGDLHIPLQKGVIQRDQVLAELSELCAGKHPGRSSAAEITLFKSVGYALEDLVAARYYHQKWDTLKPGEPKIGR</sequence>
<dbReference type="AlphaFoldDB" id="A0A2D0MZR5"/>
<evidence type="ECO:0000313" key="2">
    <source>
        <dbReference type="EMBL" id="PHN01616.1"/>
    </source>
</evidence>
<dbReference type="EMBL" id="PDUD01000052">
    <property type="protein sequence ID" value="PHN01616.1"/>
    <property type="molecule type" value="Genomic_DNA"/>
</dbReference>
<reference evidence="2 3" key="1">
    <citation type="submission" date="2017-10" db="EMBL/GenBank/DDBJ databases">
        <title>The draft genome sequence of Lewinella nigricans NBRC 102662.</title>
        <authorList>
            <person name="Wang K."/>
        </authorList>
    </citation>
    <scope>NUCLEOTIDE SEQUENCE [LARGE SCALE GENOMIC DNA]</scope>
    <source>
        <strain evidence="2 3">NBRC 102662</strain>
    </source>
</reference>
<dbReference type="GO" id="GO:0005737">
    <property type="term" value="C:cytoplasm"/>
    <property type="evidence" value="ECO:0007669"/>
    <property type="project" value="TreeGrafter"/>
</dbReference>
<name>A0A2D0MZR5_FLAN2</name>
<evidence type="ECO:0000313" key="3">
    <source>
        <dbReference type="Proteomes" id="UP000223913"/>
    </source>
</evidence>
<evidence type="ECO:0000256" key="1">
    <source>
        <dbReference type="ARBA" id="ARBA00008903"/>
    </source>
</evidence>
<comment type="caution">
    <text evidence="2">The sequence shown here is derived from an EMBL/GenBank/DDBJ whole genome shotgun (WGS) entry which is preliminary data.</text>
</comment>
<dbReference type="InterPro" id="IPR036291">
    <property type="entry name" value="NAD(P)-bd_dom_sf"/>
</dbReference>
<keyword evidence="2" id="KW-0456">Lyase</keyword>
<accession>A0A2D0MZR5</accession>
<gene>
    <name evidence="2" type="ORF">CRP01_36360</name>
</gene>
<protein>
    <submittedName>
        <fullName evidence="2">Ornithine cyclodeaminase</fullName>
        <ecNumber evidence="2">4.3.1.12</ecNumber>
    </submittedName>
</protein>
<dbReference type="PIRSF" id="PIRSF001439">
    <property type="entry name" value="CryM"/>
    <property type="match status" value="1"/>
</dbReference>
<dbReference type="SUPFAM" id="SSF51735">
    <property type="entry name" value="NAD(P)-binding Rossmann-fold domains"/>
    <property type="match status" value="1"/>
</dbReference>
<dbReference type="Proteomes" id="UP000223913">
    <property type="component" value="Unassembled WGS sequence"/>
</dbReference>
<dbReference type="InterPro" id="IPR003462">
    <property type="entry name" value="ODC_Mu_crystall"/>
</dbReference>
<organism evidence="2 3">
    <name type="scientific">Flavilitoribacter nigricans (strain ATCC 23147 / DSM 23189 / NBRC 102662 / NCIMB 1420 / SS-2)</name>
    <name type="common">Lewinella nigricans</name>
    <dbReference type="NCBI Taxonomy" id="1122177"/>
    <lineage>
        <taxon>Bacteria</taxon>
        <taxon>Pseudomonadati</taxon>
        <taxon>Bacteroidota</taxon>
        <taxon>Saprospiria</taxon>
        <taxon>Saprospirales</taxon>
        <taxon>Lewinellaceae</taxon>
        <taxon>Flavilitoribacter</taxon>
    </lineage>
</organism>
<dbReference type="GO" id="GO:0008473">
    <property type="term" value="F:ornithine cyclodeaminase activity"/>
    <property type="evidence" value="ECO:0007669"/>
    <property type="project" value="UniProtKB-EC"/>
</dbReference>
<dbReference type="GO" id="GO:0016491">
    <property type="term" value="F:oxidoreductase activity"/>
    <property type="evidence" value="ECO:0007669"/>
    <property type="project" value="UniProtKB-ARBA"/>
</dbReference>